<dbReference type="STRING" id="1219043.SCH01S_25_00870"/>
<reference evidence="2 3" key="1">
    <citation type="submission" date="2015-04" db="EMBL/GenBank/DDBJ databases">
        <title>Whole genome shotgun sequence of Sphingomonas changbaiensis NBRC 104936.</title>
        <authorList>
            <person name="Katano-Makiyama Y."/>
            <person name="Hosoyama A."/>
            <person name="Hashimoto M."/>
            <person name="Noguchi M."/>
            <person name="Tsuchikane K."/>
            <person name="Ohji S."/>
            <person name="Yamazoe A."/>
            <person name="Ichikawa N."/>
            <person name="Kimura A."/>
            <person name="Fujita N."/>
        </authorList>
    </citation>
    <scope>NUCLEOTIDE SEQUENCE [LARGE SCALE GENOMIC DNA]</scope>
    <source>
        <strain evidence="2 3">NBRC 104936</strain>
    </source>
</reference>
<feature type="chain" id="PRO_5002429775" evidence="1">
    <location>
        <begin position="24"/>
        <end position="281"/>
    </location>
</feature>
<organism evidence="2 3">
    <name type="scientific">Sphingomonas changbaiensis NBRC 104936</name>
    <dbReference type="NCBI Taxonomy" id="1219043"/>
    <lineage>
        <taxon>Bacteria</taxon>
        <taxon>Pseudomonadati</taxon>
        <taxon>Pseudomonadota</taxon>
        <taxon>Alphaproteobacteria</taxon>
        <taxon>Sphingomonadales</taxon>
        <taxon>Sphingomonadaceae</taxon>
        <taxon>Sphingomonas</taxon>
    </lineage>
</organism>
<protein>
    <submittedName>
        <fullName evidence="2">Uncharacterized protein</fullName>
    </submittedName>
</protein>
<sequence>MMRIPTLIAATACVMLTAVDSSAQTPSPAPTYSYADLADRALIAPVAVIATITEAIRLKPEQAPGVAPGHARVYVEASANTLIRGAGGLPPTLSYLADVPLDARGKVPKLKGQQVLLLARPVPGKPGELQLITPDAQMPLTPELEQRVRAILTEALRSDAPPPITGITSAFHVDGTIPGEGETQIFLSTREHRPISLSILSRPGQERQWSVALGEIVDQAAKPPPKDSLLWYRLACGLPRELPAGATGDLDADAARSARDDYGFVIEQLGPCTRNQPIKTS</sequence>
<keyword evidence="3" id="KW-1185">Reference proteome</keyword>
<dbReference type="EMBL" id="BBWU01000025">
    <property type="protein sequence ID" value="GAO39107.1"/>
    <property type="molecule type" value="Genomic_DNA"/>
</dbReference>
<feature type="signal peptide" evidence="1">
    <location>
        <begin position="1"/>
        <end position="23"/>
    </location>
</feature>
<keyword evidence="1" id="KW-0732">Signal</keyword>
<dbReference type="Proteomes" id="UP000033202">
    <property type="component" value="Unassembled WGS sequence"/>
</dbReference>
<accession>A0A0E9MMV6</accession>
<dbReference type="AlphaFoldDB" id="A0A0E9MMV6"/>
<evidence type="ECO:0000313" key="3">
    <source>
        <dbReference type="Proteomes" id="UP000033202"/>
    </source>
</evidence>
<proteinExistence type="predicted"/>
<evidence type="ECO:0000256" key="1">
    <source>
        <dbReference type="SAM" id="SignalP"/>
    </source>
</evidence>
<name>A0A0E9MMV6_9SPHN</name>
<comment type="caution">
    <text evidence="2">The sequence shown here is derived from an EMBL/GenBank/DDBJ whole genome shotgun (WGS) entry which is preliminary data.</text>
</comment>
<gene>
    <name evidence="2" type="ORF">SCH01S_25_00870</name>
</gene>
<evidence type="ECO:0000313" key="2">
    <source>
        <dbReference type="EMBL" id="GAO39107.1"/>
    </source>
</evidence>